<feature type="region of interest" description="Disordered" evidence="1">
    <location>
        <begin position="1"/>
        <end position="24"/>
    </location>
</feature>
<evidence type="ECO:0000313" key="5">
    <source>
        <dbReference type="Proteomes" id="UP000294558"/>
    </source>
</evidence>
<dbReference type="PANTHER" id="PTHR35339:SF4">
    <property type="entry name" value="LINALOOL DEHYDRATASE_ISOMERASE DOMAIN-CONTAINING PROTEIN"/>
    <property type="match status" value="1"/>
</dbReference>
<dbReference type="Proteomes" id="UP000294558">
    <property type="component" value="Unassembled WGS sequence"/>
</dbReference>
<dbReference type="InterPro" id="IPR016624">
    <property type="entry name" value="UCP014753"/>
</dbReference>
<comment type="caution">
    <text evidence="4">The sequence shown here is derived from an EMBL/GenBank/DDBJ whole genome shotgun (WGS) entry which is preliminary data.</text>
</comment>
<dbReference type="EMBL" id="SOAU01000001">
    <property type="protein sequence ID" value="TDT18239.1"/>
    <property type="molecule type" value="Genomic_DNA"/>
</dbReference>
<keyword evidence="5" id="KW-1185">Reference proteome</keyword>
<organism evidence="4 5">
    <name type="scientific">Ilumatobacter fluminis</name>
    <dbReference type="NCBI Taxonomy" id="467091"/>
    <lineage>
        <taxon>Bacteria</taxon>
        <taxon>Bacillati</taxon>
        <taxon>Actinomycetota</taxon>
        <taxon>Acidimicrobiia</taxon>
        <taxon>Acidimicrobiales</taxon>
        <taxon>Ilumatobacteraceae</taxon>
        <taxon>Ilumatobacter</taxon>
    </lineage>
</organism>
<dbReference type="RefSeq" id="WP_133870470.1">
    <property type="nucleotide sequence ID" value="NZ_SOAU01000001.1"/>
</dbReference>
<evidence type="ECO:0000259" key="3">
    <source>
        <dbReference type="Pfam" id="PF20938"/>
    </source>
</evidence>
<feature type="domain" description="DUF2264" evidence="2">
    <location>
        <begin position="30"/>
        <end position="374"/>
    </location>
</feature>
<accession>A0A4R7I5F9</accession>
<dbReference type="OrthoDB" id="9813465at2"/>
<evidence type="ECO:0000259" key="2">
    <source>
        <dbReference type="Pfam" id="PF10022"/>
    </source>
</evidence>
<protein>
    <recommendedName>
        <fullName evidence="6">DUF2264 domain-containing protein</fullName>
    </recommendedName>
</protein>
<feature type="domain" description="DUF2264" evidence="3">
    <location>
        <begin position="413"/>
        <end position="597"/>
    </location>
</feature>
<evidence type="ECO:0008006" key="6">
    <source>
        <dbReference type="Google" id="ProtNLM"/>
    </source>
</evidence>
<dbReference type="Pfam" id="PF20938">
    <property type="entry name" value="DUF2264_C"/>
    <property type="match status" value="1"/>
</dbReference>
<proteinExistence type="predicted"/>
<dbReference type="InterPro" id="IPR049349">
    <property type="entry name" value="DUF2264_N"/>
</dbReference>
<name>A0A4R7I5F9_9ACTN</name>
<dbReference type="Pfam" id="PF10022">
    <property type="entry name" value="DUF2264"/>
    <property type="match status" value="1"/>
</dbReference>
<gene>
    <name evidence="4" type="ORF">BDK89_3857</name>
</gene>
<dbReference type="AlphaFoldDB" id="A0A4R7I5F9"/>
<evidence type="ECO:0000313" key="4">
    <source>
        <dbReference type="EMBL" id="TDT18239.1"/>
    </source>
</evidence>
<reference evidence="4 5" key="1">
    <citation type="submission" date="2019-03" db="EMBL/GenBank/DDBJ databases">
        <title>Sequencing the genomes of 1000 actinobacteria strains.</title>
        <authorList>
            <person name="Klenk H.-P."/>
        </authorList>
    </citation>
    <scope>NUCLEOTIDE SEQUENCE [LARGE SCALE GENOMIC DNA]</scope>
    <source>
        <strain evidence="4 5">DSM 18936</strain>
    </source>
</reference>
<dbReference type="PIRSF" id="PIRSF014753">
    <property type="entry name" value="UCP014753"/>
    <property type="match status" value="1"/>
</dbReference>
<evidence type="ECO:0000256" key="1">
    <source>
        <dbReference type="SAM" id="MobiDB-lite"/>
    </source>
</evidence>
<sequence length="625" mass="67624">MSGDTADARPITGEPRGPWANPIATNPFASRADMERAVVDLYEPLLPFVVDDARIRLGSFGAAFERASGELEGFARPLYGIVPLVAGGGRFEHWDRVRAGLIAGTDPDHPGYWGAVARDIDQRMVEQAAIGIALAFCPDEVWEPLTDEQRDRLVDWLGGIAEFEPAPNNWQFFRVLVALGLERVGRPLDADAVERSLELLEGYRLGEHWYVDGGLQNVDYYVPMAFHTYGLIYAAANDLGLGDDDRAARYRERARAFAADFAAWFGPDGAAVAMGRSLTYRFALGSFWGALAWADVEPAMGWGAVKGMLLRHLRWWTDKAISDRDGVLSVGYAYDNRTLRESYNSAGSPYWCMKAFTALGASESHPIWSADEADHPVNGERVLHDAGWLARTDDQQTIALLARPAAALALPEQASAKYRKLAYSSRFGLVGDVPDFLGRIVTDSTLAIVDRNGVRHVRLGVDQAEIRVVTLDDGSEQAVAWSVWSPCPDVVVRTACWFVDGSPWHLRAHRIRTDRPVSTLDTGFALGCDAPAVPDRAQLPAADGIAAVRTWDGDSRIADLSGSRSATVHAPGVDAGLLYPNTIVPGLAADLAAGTHLLAAAIAAGDDVPAADPPEPSAAVLALFD</sequence>
<dbReference type="InterPro" id="IPR049237">
    <property type="entry name" value="DUF2264_C"/>
</dbReference>
<dbReference type="PANTHER" id="PTHR35339">
    <property type="entry name" value="LINALOOL DEHYDRATASE_ISOMERASE DOMAIN-CONTAINING PROTEIN"/>
    <property type="match status" value="1"/>
</dbReference>